<evidence type="ECO:0000313" key="2">
    <source>
        <dbReference type="Proteomes" id="UP001143856"/>
    </source>
</evidence>
<protein>
    <submittedName>
        <fullName evidence="1">Uncharacterized protein</fullName>
    </submittedName>
</protein>
<gene>
    <name evidence="1" type="ORF">NUW58_g4791</name>
</gene>
<sequence>MSPAGVLDTFVDEVRRLRATYEKQRETTRLVPPAGRPVLDLAIDVINGMTCYTYWYERDGGDSDAAEPQVVQLADVPGTLSGAILRLDANLPLRQDSYNITGNDIRPLASPPPLPDFQDDSEDISNALAALPVVAVDPNQHFVKRGKYTSEIHNLIACQGGSCPGTRKSPHVIQLLGRSYQGELVFEKLVPRYVLAAVHPLSTYKDWILQLVDGLCYLHSLDIVHRDLRIDNLLFSRDGSHLVICDLESRWGNRLAPEISRLSTLEANWTKASDVYDLGVTIKGVLYGNTPITNLVEWKVPAPLDKIVEACTRVLPVDRPSLDEIRDMMEILNIS</sequence>
<evidence type="ECO:0000313" key="1">
    <source>
        <dbReference type="EMBL" id="KAJ2986937.1"/>
    </source>
</evidence>
<dbReference type="Proteomes" id="UP001143856">
    <property type="component" value="Unassembled WGS sequence"/>
</dbReference>
<organism evidence="1 2">
    <name type="scientific">Xylaria curta</name>
    <dbReference type="NCBI Taxonomy" id="42375"/>
    <lineage>
        <taxon>Eukaryota</taxon>
        <taxon>Fungi</taxon>
        <taxon>Dikarya</taxon>
        <taxon>Ascomycota</taxon>
        <taxon>Pezizomycotina</taxon>
        <taxon>Sordariomycetes</taxon>
        <taxon>Xylariomycetidae</taxon>
        <taxon>Xylariales</taxon>
        <taxon>Xylariaceae</taxon>
        <taxon>Xylaria</taxon>
    </lineage>
</organism>
<name>A0ACC1P607_9PEZI</name>
<comment type="caution">
    <text evidence="1">The sequence shown here is derived from an EMBL/GenBank/DDBJ whole genome shotgun (WGS) entry which is preliminary data.</text>
</comment>
<reference evidence="1" key="1">
    <citation type="submission" date="2022-10" db="EMBL/GenBank/DDBJ databases">
        <title>Genome Sequence of Xylaria curta.</title>
        <authorList>
            <person name="Buettner E."/>
        </authorList>
    </citation>
    <scope>NUCLEOTIDE SEQUENCE</scope>
    <source>
        <strain evidence="1">Babe10</strain>
    </source>
</reference>
<proteinExistence type="predicted"/>
<keyword evidence="2" id="KW-1185">Reference proteome</keyword>
<dbReference type="EMBL" id="JAPDGR010000872">
    <property type="protein sequence ID" value="KAJ2986937.1"/>
    <property type="molecule type" value="Genomic_DNA"/>
</dbReference>
<accession>A0ACC1P607</accession>